<dbReference type="AlphaFoldDB" id="A0A379XUV4"/>
<reference evidence="2 3" key="1">
    <citation type="submission" date="2018-06" db="EMBL/GenBank/DDBJ databases">
        <authorList>
            <consortium name="Pathogen Informatics"/>
            <person name="Doyle S."/>
        </authorList>
    </citation>
    <scope>NUCLEOTIDE SEQUENCE [LARGE SCALE GENOMIC DNA]</scope>
    <source>
        <strain evidence="2 3">NCTC12420</strain>
    </source>
</reference>
<proteinExistence type="predicted"/>
<dbReference type="RefSeq" id="WP_079776477.1">
    <property type="nucleotide sequence ID" value="NZ_DADWZK010000024.1"/>
</dbReference>
<protein>
    <recommendedName>
        <fullName evidence="1">HTH cro/C1-type domain-containing protein</fullName>
    </recommendedName>
</protein>
<gene>
    <name evidence="2" type="ORF">NCTC12420_04120</name>
</gene>
<dbReference type="InterPro" id="IPR001387">
    <property type="entry name" value="Cro/C1-type_HTH"/>
</dbReference>
<name>A0A379XUV4_SALER</name>
<dbReference type="InterPro" id="IPR010982">
    <property type="entry name" value="Lambda_DNA-bd_dom_sf"/>
</dbReference>
<accession>A0A379XUV4</accession>
<sequence>MSDLVKQEQAIALTMVQQRVSWLAAVRIYKHLSRADAAKMLNITPELLARMEKKEQISTPLRSRMAEIYGYPAALLVCPSWMQSRTA</sequence>
<dbReference type="EMBL" id="UGYB01000001">
    <property type="protein sequence ID" value="SUI04277.1"/>
    <property type="molecule type" value="Genomic_DNA"/>
</dbReference>
<dbReference type="SUPFAM" id="SSF47413">
    <property type="entry name" value="lambda repressor-like DNA-binding domains"/>
    <property type="match status" value="1"/>
</dbReference>
<evidence type="ECO:0000313" key="3">
    <source>
        <dbReference type="Proteomes" id="UP000254220"/>
    </source>
</evidence>
<evidence type="ECO:0000259" key="1">
    <source>
        <dbReference type="PROSITE" id="PS50943"/>
    </source>
</evidence>
<evidence type="ECO:0000313" key="2">
    <source>
        <dbReference type="EMBL" id="SUI04277.1"/>
    </source>
</evidence>
<organism evidence="2 3">
    <name type="scientific">Salmonella enterica subsp. indica</name>
    <dbReference type="NCBI Taxonomy" id="59207"/>
    <lineage>
        <taxon>Bacteria</taxon>
        <taxon>Pseudomonadati</taxon>
        <taxon>Pseudomonadota</taxon>
        <taxon>Gammaproteobacteria</taxon>
        <taxon>Enterobacterales</taxon>
        <taxon>Enterobacteriaceae</taxon>
        <taxon>Salmonella</taxon>
    </lineage>
</organism>
<dbReference type="PROSITE" id="PS50943">
    <property type="entry name" value="HTH_CROC1"/>
    <property type="match status" value="1"/>
</dbReference>
<feature type="domain" description="HTH cro/C1-type" evidence="1">
    <location>
        <begin position="23"/>
        <end position="76"/>
    </location>
</feature>
<dbReference type="GO" id="GO:0003677">
    <property type="term" value="F:DNA binding"/>
    <property type="evidence" value="ECO:0007669"/>
    <property type="project" value="InterPro"/>
</dbReference>
<dbReference type="Proteomes" id="UP000254220">
    <property type="component" value="Unassembled WGS sequence"/>
</dbReference>